<name>D0LQ53_HALO1</name>
<evidence type="ECO:0000313" key="3">
    <source>
        <dbReference type="Proteomes" id="UP000001880"/>
    </source>
</evidence>
<dbReference type="Proteomes" id="UP000001880">
    <property type="component" value="Chromosome"/>
</dbReference>
<proteinExistence type="predicted"/>
<keyword evidence="3" id="KW-1185">Reference proteome</keyword>
<protein>
    <submittedName>
        <fullName evidence="2">Uncharacterized protein</fullName>
    </submittedName>
</protein>
<sequence>MAAIGIAAGCGSDDEPTPIDAPGAPADAGIDGALPVADAALPDGPPADARELCYPGGGTPSDGAEVEIGRALVDDDRNVNFEPIAEDEEFEVYAGAQGGYHVFLYARARGIDFGDGQAPVDDEPATKFHVYTADGTDVTLEPCAYPRPYIDGTDGYDQLPFELRLLVSASAIDDLIGQQFRIAVEITDRYGNYAVDERTVTGVLIDER</sequence>
<feature type="region of interest" description="Disordered" evidence="1">
    <location>
        <begin position="9"/>
        <end position="28"/>
    </location>
</feature>
<feature type="compositionally biased region" description="Low complexity" evidence="1">
    <location>
        <begin position="18"/>
        <end position="28"/>
    </location>
</feature>
<dbReference type="EMBL" id="CP001804">
    <property type="protein sequence ID" value="ACY17090.1"/>
    <property type="molecule type" value="Genomic_DNA"/>
</dbReference>
<organism evidence="2 3">
    <name type="scientific">Haliangium ochraceum (strain DSM 14365 / JCM 11303 / SMP-2)</name>
    <dbReference type="NCBI Taxonomy" id="502025"/>
    <lineage>
        <taxon>Bacteria</taxon>
        <taxon>Pseudomonadati</taxon>
        <taxon>Myxococcota</taxon>
        <taxon>Polyangia</taxon>
        <taxon>Haliangiales</taxon>
        <taxon>Kofleriaceae</taxon>
        <taxon>Haliangium</taxon>
    </lineage>
</organism>
<dbReference type="AlphaFoldDB" id="D0LQ53"/>
<evidence type="ECO:0000256" key="1">
    <source>
        <dbReference type="SAM" id="MobiDB-lite"/>
    </source>
</evidence>
<gene>
    <name evidence="2" type="ordered locus">Hoch_4599</name>
</gene>
<dbReference type="KEGG" id="hoh:Hoch_4599"/>
<reference evidence="2 3" key="1">
    <citation type="journal article" date="2010" name="Stand. Genomic Sci.">
        <title>Complete genome sequence of Haliangium ochraceum type strain (SMP-2).</title>
        <authorList>
            <consortium name="US DOE Joint Genome Institute (JGI-PGF)"/>
            <person name="Ivanova N."/>
            <person name="Daum C."/>
            <person name="Lang E."/>
            <person name="Abt B."/>
            <person name="Kopitz M."/>
            <person name="Saunders E."/>
            <person name="Lapidus A."/>
            <person name="Lucas S."/>
            <person name="Glavina Del Rio T."/>
            <person name="Nolan M."/>
            <person name="Tice H."/>
            <person name="Copeland A."/>
            <person name="Cheng J.F."/>
            <person name="Chen F."/>
            <person name="Bruce D."/>
            <person name="Goodwin L."/>
            <person name="Pitluck S."/>
            <person name="Mavromatis K."/>
            <person name="Pati A."/>
            <person name="Mikhailova N."/>
            <person name="Chen A."/>
            <person name="Palaniappan K."/>
            <person name="Land M."/>
            <person name="Hauser L."/>
            <person name="Chang Y.J."/>
            <person name="Jeffries C.D."/>
            <person name="Detter J.C."/>
            <person name="Brettin T."/>
            <person name="Rohde M."/>
            <person name="Goker M."/>
            <person name="Bristow J."/>
            <person name="Markowitz V."/>
            <person name="Eisen J.A."/>
            <person name="Hugenholtz P."/>
            <person name="Kyrpides N.C."/>
            <person name="Klenk H.P."/>
        </authorList>
    </citation>
    <scope>NUCLEOTIDE SEQUENCE [LARGE SCALE GENOMIC DNA]</scope>
    <source>
        <strain evidence="3">DSM 14365 / CIP 107738 / JCM 11303 / AJ 13395 / SMP-2</strain>
    </source>
</reference>
<dbReference type="HOGENOM" id="CLU_1319448_0_0_7"/>
<evidence type="ECO:0000313" key="2">
    <source>
        <dbReference type="EMBL" id="ACY17090.1"/>
    </source>
</evidence>
<accession>D0LQ53</accession>